<evidence type="ECO:0000256" key="1">
    <source>
        <dbReference type="ARBA" id="ARBA00004651"/>
    </source>
</evidence>
<evidence type="ECO:0000256" key="5">
    <source>
        <dbReference type="ARBA" id="ARBA00023136"/>
    </source>
</evidence>
<dbReference type="OrthoDB" id="5329005at2"/>
<keyword evidence="3 6" id="KW-0812">Transmembrane</keyword>
<keyword evidence="5 6" id="KW-0472">Membrane</keyword>
<dbReference type="InterPro" id="IPR052218">
    <property type="entry name" value="Preflagellin_Peptidase"/>
</dbReference>
<evidence type="ECO:0000313" key="8">
    <source>
        <dbReference type="EMBL" id="OKL44185.1"/>
    </source>
</evidence>
<comment type="subcellular location">
    <subcellularLocation>
        <location evidence="1">Cell membrane</location>
        <topology evidence="1">Multi-pass membrane protein</topology>
    </subcellularLocation>
</comment>
<evidence type="ECO:0000313" key="9">
    <source>
        <dbReference type="Proteomes" id="UP000185783"/>
    </source>
</evidence>
<name>A0A1U7JHK7_9HYPH</name>
<dbReference type="Proteomes" id="UP000185783">
    <property type="component" value="Unassembled WGS sequence"/>
</dbReference>
<accession>A0A1U7JHK7</accession>
<evidence type="ECO:0000256" key="6">
    <source>
        <dbReference type="SAM" id="Phobius"/>
    </source>
</evidence>
<dbReference type="AlphaFoldDB" id="A0A1U7JHK7"/>
<evidence type="ECO:0000256" key="2">
    <source>
        <dbReference type="ARBA" id="ARBA00022475"/>
    </source>
</evidence>
<comment type="caution">
    <text evidence="8">The sequence shown here is derived from an EMBL/GenBank/DDBJ whole genome shotgun (WGS) entry which is preliminary data.</text>
</comment>
<keyword evidence="2" id="KW-1003">Cell membrane</keyword>
<feature type="transmembrane region" description="Helical" evidence="6">
    <location>
        <begin position="53"/>
        <end position="73"/>
    </location>
</feature>
<dbReference type="Pfam" id="PF01478">
    <property type="entry name" value="Peptidase_A24"/>
    <property type="match status" value="1"/>
</dbReference>
<dbReference type="Gene3D" id="1.20.120.1220">
    <property type="match status" value="1"/>
</dbReference>
<proteinExistence type="predicted"/>
<evidence type="ECO:0000256" key="4">
    <source>
        <dbReference type="ARBA" id="ARBA00022989"/>
    </source>
</evidence>
<organism evidence="8 9">
    <name type="scientific">Pseudovibrio exalbescens</name>
    <dbReference type="NCBI Taxonomy" id="197461"/>
    <lineage>
        <taxon>Bacteria</taxon>
        <taxon>Pseudomonadati</taxon>
        <taxon>Pseudomonadota</taxon>
        <taxon>Alphaproteobacteria</taxon>
        <taxon>Hyphomicrobiales</taxon>
        <taxon>Stappiaceae</taxon>
        <taxon>Pseudovibrio</taxon>
    </lineage>
</organism>
<feature type="transmembrane region" description="Helical" evidence="6">
    <location>
        <begin position="27"/>
        <end position="46"/>
    </location>
</feature>
<dbReference type="RefSeq" id="WP_028481784.1">
    <property type="nucleotide sequence ID" value="NZ_LVVZ01000014.1"/>
</dbReference>
<keyword evidence="4 6" id="KW-1133">Transmembrane helix</keyword>
<feature type="domain" description="Prepilin type IV endopeptidase peptidase" evidence="7">
    <location>
        <begin position="9"/>
        <end position="112"/>
    </location>
</feature>
<reference evidence="8 9" key="1">
    <citation type="submission" date="2016-03" db="EMBL/GenBank/DDBJ databases">
        <title>Genome sequence of Nesiotobacter sp. nov., a moderately halophilic alphaproteobacterium isolated from the Yellow Sea, China.</title>
        <authorList>
            <person name="Zhang G."/>
            <person name="Zhang R."/>
        </authorList>
    </citation>
    <scope>NUCLEOTIDE SEQUENCE [LARGE SCALE GENOMIC DNA]</scope>
    <source>
        <strain evidence="8 9">WB1-6</strain>
    </source>
</reference>
<dbReference type="EMBL" id="LVVZ01000014">
    <property type="protein sequence ID" value="OKL44185.1"/>
    <property type="molecule type" value="Genomic_DNA"/>
</dbReference>
<dbReference type="PANTHER" id="PTHR36506:SF1">
    <property type="entry name" value="PREFLAGELLIN PEPTIDASE"/>
    <property type="match status" value="1"/>
</dbReference>
<evidence type="ECO:0000256" key="3">
    <source>
        <dbReference type="ARBA" id="ARBA00022692"/>
    </source>
</evidence>
<sequence length="173" mass="18376">MLAAALLVFFPLLMIFAAISDLFTMTIPNYLSIILVAGFAVMALAIGMPLTAIGAHILTALVVLAAGFGLFALGVMGGGDAKFAACVALWLGYSVASVEFLLLMAVYGGVLTLAVLAFRSWPMLPLALERQTWISRLHRRESGVPYGIAIAIAALQVYGSSFWFEQISQLSGM</sequence>
<feature type="transmembrane region" description="Helical" evidence="6">
    <location>
        <begin position="143"/>
        <end position="164"/>
    </location>
</feature>
<dbReference type="PANTHER" id="PTHR36506">
    <property type="entry name" value="PREFLAGELLIN PEPTIDASE"/>
    <property type="match status" value="1"/>
</dbReference>
<evidence type="ECO:0000259" key="7">
    <source>
        <dbReference type="Pfam" id="PF01478"/>
    </source>
</evidence>
<dbReference type="GO" id="GO:0005886">
    <property type="term" value="C:plasma membrane"/>
    <property type="evidence" value="ECO:0007669"/>
    <property type="project" value="UniProtKB-SubCell"/>
</dbReference>
<gene>
    <name evidence="8" type="ORF">A3843_07115</name>
</gene>
<dbReference type="InterPro" id="IPR000045">
    <property type="entry name" value="Prepilin_IV_endopep_pep"/>
</dbReference>
<feature type="transmembrane region" description="Helical" evidence="6">
    <location>
        <begin position="100"/>
        <end position="122"/>
    </location>
</feature>
<dbReference type="STRING" id="197461.A3843_07115"/>
<protein>
    <submittedName>
        <fullName evidence="8">Peptidase</fullName>
    </submittedName>
</protein>
<dbReference type="GO" id="GO:0004190">
    <property type="term" value="F:aspartic-type endopeptidase activity"/>
    <property type="evidence" value="ECO:0007669"/>
    <property type="project" value="InterPro"/>
</dbReference>
<keyword evidence="9" id="KW-1185">Reference proteome</keyword>